<evidence type="ECO:0000259" key="11">
    <source>
        <dbReference type="PROSITE" id="PS50071"/>
    </source>
</evidence>
<comment type="subcellular location">
    <subcellularLocation>
        <location evidence="1 9 10">Nucleus</location>
    </subcellularLocation>
</comment>
<evidence type="ECO:0000256" key="7">
    <source>
        <dbReference type="ARBA" id="ARBA00023163"/>
    </source>
</evidence>
<dbReference type="AlphaFoldDB" id="A0A3P9L7A3"/>
<dbReference type="GeneID" id="101170526"/>
<dbReference type="CDD" id="cd00086">
    <property type="entry name" value="homeodomain"/>
    <property type="match status" value="1"/>
</dbReference>
<proteinExistence type="predicted"/>
<dbReference type="SUPFAM" id="SSF46689">
    <property type="entry name" value="Homeodomain-like"/>
    <property type="match status" value="1"/>
</dbReference>
<dbReference type="InterPro" id="IPR001356">
    <property type="entry name" value="HD"/>
</dbReference>
<evidence type="ECO:0000256" key="8">
    <source>
        <dbReference type="ARBA" id="ARBA00023242"/>
    </source>
</evidence>
<dbReference type="InterPro" id="IPR009057">
    <property type="entry name" value="Homeodomain-like_sf"/>
</dbReference>
<dbReference type="InterPro" id="IPR039162">
    <property type="entry name" value="HOPX"/>
</dbReference>
<reference evidence="12" key="3">
    <citation type="submission" date="2025-08" db="UniProtKB">
        <authorList>
            <consortium name="Ensembl"/>
        </authorList>
    </citation>
    <scope>IDENTIFICATION</scope>
    <source>
        <strain evidence="12">HNI</strain>
    </source>
</reference>
<sequence>MALNRSEDEMMMTLKHEQIQQLEKNFLNFSKNPDELQIILIASECGLSVEETEKWFKWRNAYWRKAEGLPAEAGSVLD</sequence>
<dbReference type="CTD" id="84525"/>
<feature type="DNA-binding region" description="Homeobox" evidence="9">
    <location>
        <begin position="7"/>
        <end position="67"/>
    </location>
</feature>
<dbReference type="GO" id="GO:0005634">
    <property type="term" value="C:nucleus"/>
    <property type="evidence" value="ECO:0007669"/>
    <property type="project" value="UniProtKB-SubCell"/>
</dbReference>
<evidence type="ECO:0000313" key="12">
    <source>
        <dbReference type="Ensembl" id="ENSORLP00020016583.1"/>
    </source>
</evidence>
<dbReference type="GO" id="GO:0030154">
    <property type="term" value="P:cell differentiation"/>
    <property type="evidence" value="ECO:0007669"/>
    <property type="project" value="InterPro"/>
</dbReference>
<evidence type="ECO:0000256" key="2">
    <source>
        <dbReference type="ARBA" id="ARBA00021327"/>
    </source>
</evidence>
<evidence type="ECO:0000313" key="13">
    <source>
        <dbReference type="Proteomes" id="UP000265180"/>
    </source>
</evidence>
<reference evidence="12 13" key="2">
    <citation type="submission" date="2017-04" db="EMBL/GenBank/DDBJ databases">
        <title>CpG methylation of centromeres and impact of large insertions on vertebrate speciation.</title>
        <authorList>
            <person name="Ichikawa K."/>
            <person name="Yoshimura J."/>
            <person name="Morishita S."/>
        </authorList>
    </citation>
    <scope>NUCLEOTIDE SEQUENCE</scope>
    <source>
        <strain evidence="12 13">HNI</strain>
    </source>
</reference>
<evidence type="ECO:0000256" key="3">
    <source>
        <dbReference type="ARBA" id="ARBA00022473"/>
    </source>
</evidence>
<accession>A0A3P9L7A3</accession>
<organism evidence="12 13">
    <name type="scientific">Oryzias latipes</name>
    <name type="common">Japanese rice fish</name>
    <name type="synonym">Japanese killifish</name>
    <dbReference type="NCBI Taxonomy" id="8090"/>
    <lineage>
        <taxon>Eukaryota</taxon>
        <taxon>Metazoa</taxon>
        <taxon>Chordata</taxon>
        <taxon>Craniata</taxon>
        <taxon>Vertebrata</taxon>
        <taxon>Euteleostomi</taxon>
        <taxon>Actinopterygii</taxon>
        <taxon>Neopterygii</taxon>
        <taxon>Teleostei</taxon>
        <taxon>Neoteleostei</taxon>
        <taxon>Acanthomorphata</taxon>
        <taxon>Ovalentaria</taxon>
        <taxon>Atherinomorphae</taxon>
        <taxon>Beloniformes</taxon>
        <taxon>Adrianichthyidae</taxon>
        <taxon>Oryziinae</taxon>
        <taxon>Oryzias</taxon>
    </lineage>
</organism>
<protein>
    <recommendedName>
        <fullName evidence="2">Homeodomain-only protein</fullName>
    </recommendedName>
</protein>
<dbReference type="Proteomes" id="UP000265180">
    <property type="component" value="Chromosome 10"/>
</dbReference>
<dbReference type="RefSeq" id="XP_004073647.1">
    <property type="nucleotide sequence ID" value="XM_004073599.4"/>
</dbReference>
<reference key="1">
    <citation type="journal article" date="2007" name="Nature">
        <title>The medaka draft genome and insights into vertebrate genome evolution.</title>
        <authorList>
            <person name="Kasahara M."/>
            <person name="Naruse K."/>
            <person name="Sasaki S."/>
            <person name="Nakatani Y."/>
            <person name="Qu W."/>
            <person name="Ahsan B."/>
            <person name="Yamada T."/>
            <person name="Nagayasu Y."/>
            <person name="Doi K."/>
            <person name="Kasai Y."/>
            <person name="Jindo T."/>
            <person name="Kobayashi D."/>
            <person name="Shimada A."/>
            <person name="Toyoda A."/>
            <person name="Kuroki Y."/>
            <person name="Fujiyama A."/>
            <person name="Sasaki T."/>
            <person name="Shimizu A."/>
            <person name="Asakawa S."/>
            <person name="Shimizu N."/>
            <person name="Hashimoto S."/>
            <person name="Yang J."/>
            <person name="Lee Y."/>
            <person name="Matsushima K."/>
            <person name="Sugano S."/>
            <person name="Sakaizumi M."/>
            <person name="Narita T."/>
            <person name="Ohishi K."/>
            <person name="Haga S."/>
            <person name="Ohta F."/>
            <person name="Nomoto H."/>
            <person name="Nogata K."/>
            <person name="Morishita T."/>
            <person name="Endo T."/>
            <person name="Shin-I T."/>
            <person name="Takeda H."/>
            <person name="Morishita S."/>
            <person name="Kohara Y."/>
        </authorList>
    </citation>
    <scope>NUCLEOTIDE SEQUENCE [LARGE SCALE GENOMIC DNA]</scope>
    <source>
        <strain>Hd-rR</strain>
    </source>
</reference>
<evidence type="ECO:0000256" key="5">
    <source>
        <dbReference type="ARBA" id="ARBA00023015"/>
    </source>
</evidence>
<evidence type="ECO:0000256" key="10">
    <source>
        <dbReference type="RuleBase" id="RU000682"/>
    </source>
</evidence>
<dbReference type="GO" id="GO:0003677">
    <property type="term" value="F:DNA binding"/>
    <property type="evidence" value="ECO:0007669"/>
    <property type="project" value="UniProtKB-UniRule"/>
</dbReference>
<dbReference type="Gene3D" id="1.10.10.60">
    <property type="entry name" value="Homeodomain-like"/>
    <property type="match status" value="1"/>
</dbReference>
<reference evidence="12" key="4">
    <citation type="submission" date="2025-09" db="UniProtKB">
        <authorList>
            <consortium name="Ensembl"/>
        </authorList>
    </citation>
    <scope>IDENTIFICATION</scope>
    <source>
        <strain evidence="12">HNI</strain>
    </source>
</reference>
<dbReference type="PANTHER" id="PTHR21408:SF1">
    <property type="entry name" value="HOMEODOMAIN-ONLY PROTEIN"/>
    <property type="match status" value="1"/>
</dbReference>
<keyword evidence="4" id="KW-0678">Repressor</keyword>
<name>A0A3P9L7A3_ORYLA</name>
<keyword evidence="9 10" id="KW-0238">DNA-binding</keyword>
<keyword evidence="7" id="KW-0804">Transcription</keyword>
<evidence type="ECO:0000256" key="4">
    <source>
        <dbReference type="ARBA" id="ARBA00022491"/>
    </source>
</evidence>
<dbReference type="OrthoDB" id="6159439at2759"/>
<keyword evidence="5" id="KW-0805">Transcription regulation</keyword>
<feature type="domain" description="Homeobox" evidence="11">
    <location>
        <begin position="5"/>
        <end position="66"/>
    </location>
</feature>
<evidence type="ECO:0000256" key="1">
    <source>
        <dbReference type="ARBA" id="ARBA00004123"/>
    </source>
</evidence>
<evidence type="ECO:0000256" key="9">
    <source>
        <dbReference type="PROSITE-ProRule" id="PRU00108"/>
    </source>
</evidence>
<keyword evidence="3" id="KW-0217">Developmental protein</keyword>
<dbReference type="Pfam" id="PF00046">
    <property type="entry name" value="Homeodomain"/>
    <property type="match status" value="1"/>
</dbReference>
<dbReference type="Ensembl" id="ENSORLT00020024900.1">
    <property type="protein sequence ID" value="ENSORLP00020016583.1"/>
    <property type="gene ID" value="ENSORLG00020017610.1"/>
</dbReference>
<evidence type="ECO:0000256" key="6">
    <source>
        <dbReference type="ARBA" id="ARBA00023155"/>
    </source>
</evidence>
<dbReference type="SMART" id="SM00389">
    <property type="entry name" value="HOX"/>
    <property type="match status" value="1"/>
</dbReference>
<dbReference type="PANTHER" id="PTHR21408">
    <property type="entry name" value="HOMEODOMAIN-ONLY PROTEIN"/>
    <property type="match status" value="1"/>
</dbReference>
<keyword evidence="8 9" id="KW-0539">Nucleus</keyword>
<keyword evidence="6 9" id="KW-0371">Homeobox</keyword>
<dbReference type="KEGG" id="ola:101170526"/>
<dbReference type="PROSITE" id="PS50071">
    <property type="entry name" value="HOMEOBOX_2"/>
    <property type="match status" value="1"/>
</dbReference>